<dbReference type="EMBL" id="NEXE01000381">
    <property type="protein sequence ID" value="PSN82186.1"/>
    <property type="molecule type" value="Genomic_DNA"/>
</dbReference>
<evidence type="ECO:0000313" key="2">
    <source>
        <dbReference type="Proteomes" id="UP000240322"/>
    </source>
</evidence>
<comment type="caution">
    <text evidence="1">The sequence shown here is derived from an EMBL/GenBank/DDBJ whole genome shotgun (WGS) entry which is preliminary data.</text>
</comment>
<proteinExistence type="predicted"/>
<dbReference type="AlphaFoldDB" id="A0A2R6A711"/>
<reference evidence="1 2" key="1">
    <citation type="submission" date="2017-04" db="EMBL/GenBank/DDBJ databases">
        <title>Novel microbial lineages endemic to geothermal iron-oxide mats fill important gaps in the evolutionary history of Archaea.</title>
        <authorList>
            <person name="Jay Z.J."/>
            <person name="Beam J.P."/>
            <person name="Dlakic M."/>
            <person name="Rusch D.B."/>
            <person name="Kozubal M.A."/>
            <person name="Inskeep W.P."/>
        </authorList>
    </citation>
    <scope>NUCLEOTIDE SEQUENCE [LARGE SCALE GENOMIC DNA]</scope>
    <source>
        <strain evidence="1">OSP_D</strain>
    </source>
</reference>
<gene>
    <name evidence="1" type="ORF">B9Q03_14490</name>
</gene>
<sequence length="276" mass="31105">MTEHIKGPEIGEVFALLFNEGFVSLRVLDRQDFIYEYNPILETNISSLQVLPPIQQKVQQVSIGGQTVNIVVDVPVFIGPYTLSAIRAEQSPNTDFFSIPSNLDSSNIMIFYRGLYPTGVWMYDYYERDNTAVAALPLFAPTISDFNFGALKGSDSPYENIQRIRPIVAIKGFSWRFSLLNTYPFATTWRMKTYIQWLRVEGTNNPNDVAEAIRNNEVYRMGGIANPAGAPDQFISDLDLKFYQITLQPPSTVPAPQPVVARPLQPPGLFQRITGR</sequence>
<name>A0A2R6A711_9ARCH</name>
<evidence type="ECO:0000313" key="1">
    <source>
        <dbReference type="EMBL" id="PSN82186.1"/>
    </source>
</evidence>
<protein>
    <submittedName>
        <fullName evidence="1">Uncharacterized protein</fullName>
    </submittedName>
</protein>
<organism evidence="1 2">
    <name type="scientific">Candidatus Marsarchaeota G2 archaeon OSP_D</name>
    <dbReference type="NCBI Taxonomy" id="1978157"/>
    <lineage>
        <taxon>Archaea</taxon>
        <taxon>Candidatus Marsarchaeota</taxon>
        <taxon>Candidatus Marsarchaeota group 2</taxon>
    </lineage>
</organism>
<dbReference type="Proteomes" id="UP000240322">
    <property type="component" value="Unassembled WGS sequence"/>
</dbReference>
<accession>A0A2R6A711</accession>